<proteinExistence type="predicted"/>
<dbReference type="HOGENOM" id="CLU_1937106_0_0_3"/>
<dbReference type="KEGG" id="syw:SYNW0387"/>
<protein>
    <submittedName>
        <fullName evidence="1">Uncharacterized protein</fullName>
    </submittedName>
</protein>
<gene>
    <name evidence="1" type="ordered locus">SYNW0387</name>
</gene>
<sequence length="130" mass="14772">MWRCGIYVESPLDGSVLIRHEAVAERGRRYRRQVQVSGLVFTSSPSAFARRLDTASPKRRALALALIQRFRPLPLKPFPVGKNNKKTNQPQKRLGDVFADQSHAVNGLQQMAEYVRYDFQGDFHSSSDIV</sequence>
<keyword evidence="2" id="KW-1185">Reference proteome</keyword>
<dbReference type="Proteomes" id="UP000001422">
    <property type="component" value="Chromosome"/>
</dbReference>
<dbReference type="EMBL" id="BX569690">
    <property type="protein sequence ID" value="CAE06902.1"/>
    <property type="molecule type" value="Genomic_DNA"/>
</dbReference>
<reference evidence="1 2" key="1">
    <citation type="journal article" date="2003" name="Nature">
        <title>The genome of a motile marine Synechococcus.</title>
        <authorList>
            <person name="Palenik B."/>
            <person name="Brahamsha B."/>
            <person name="Larimer F."/>
            <person name="Land M."/>
            <person name="Hauser L."/>
            <person name="Chain P."/>
            <person name="Lamerdin J."/>
            <person name="Regala W."/>
            <person name="Allen E.A."/>
            <person name="McCarren J."/>
            <person name="Paulsen I."/>
            <person name="Dufresne A."/>
            <person name="Partensky F."/>
            <person name="Webb E."/>
            <person name="Waterbury J."/>
        </authorList>
    </citation>
    <scope>NUCLEOTIDE SEQUENCE [LARGE SCALE GENOMIC DNA]</scope>
    <source>
        <strain evidence="1 2">WH8102</strain>
    </source>
</reference>
<organism evidence="1 2">
    <name type="scientific">Parasynechococcus marenigrum (strain WH8102)</name>
    <dbReference type="NCBI Taxonomy" id="84588"/>
    <lineage>
        <taxon>Bacteria</taxon>
        <taxon>Bacillati</taxon>
        <taxon>Cyanobacteriota</taxon>
        <taxon>Cyanophyceae</taxon>
        <taxon>Synechococcales</taxon>
        <taxon>Prochlorococcaceae</taxon>
        <taxon>Parasynechococcus</taxon>
        <taxon>Parasynechococcus marenigrum</taxon>
    </lineage>
</organism>
<dbReference type="AlphaFoldDB" id="Q7U971"/>
<evidence type="ECO:0000313" key="1">
    <source>
        <dbReference type="EMBL" id="CAE06902.1"/>
    </source>
</evidence>
<name>Q7U971_PARMW</name>
<accession>Q7U971</accession>
<evidence type="ECO:0000313" key="2">
    <source>
        <dbReference type="Proteomes" id="UP000001422"/>
    </source>
</evidence>